<dbReference type="SUPFAM" id="SSF52540">
    <property type="entry name" value="P-loop containing nucleoside triphosphate hydrolases"/>
    <property type="match status" value="1"/>
</dbReference>
<comment type="caution">
    <text evidence="2">The sequence shown here is derived from an EMBL/GenBank/DDBJ whole genome shotgun (WGS) entry which is preliminary data.</text>
</comment>
<keyword evidence="2" id="KW-0378">Hydrolase</keyword>
<proteinExistence type="predicted"/>
<evidence type="ECO:0000313" key="2">
    <source>
        <dbReference type="EMBL" id="OIQ70710.1"/>
    </source>
</evidence>
<protein>
    <submittedName>
        <fullName evidence="2">Teichoic acids export ATP-binding protein TagH</fullName>
        <ecNumber evidence="2">3.6.3.40</ecNumber>
    </submittedName>
</protein>
<sequence>MGIQGRVTALLELGSGFNPDFTGRENVYLSGSILGIGRQAMDLKYPAIEQFADIGKFMDQPVKTYSSGMFVRLAFAVATSVDPDVLIVDEALSVGDGAFARKSFDRIMGFKKAGKTILFCSHSLYQVEAICTRVLWIHQGRVMMDGDPGQVTAAYNAFLGSESAKDDIQHLAAGVAQAGDVPLGAMKGHARLVKVRVSAGAEPATALDLVCGESDLDVDVDFASDPALPAPTLGVAIVGADGRFVCSAGTLNDRLVLQRQADGSGGARLTFPHLPLLKGSYWVHVFLLCEQAVHVYDQADAVAELRISQRDLQQGVVSLPHVWNSQC</sequence>
<keyword evidence="2" id="KW-0547">Nucleotide-binding</keyword>
<dbReference type="EMBL" id="MLJW01004071">
    <property type="protein sequence ID" value="OIQ70710.1"/>
    <property type="molecule type" value="Genomic_DNA"/>
</dbReference>
<dbReference type="InterPro" id="IPR029439">
    <property type="entry name" value="Wzt_C"/>
</dbReference>
<accession>A0A1J5PGZ4</accession>
<evidence type="ECO:0000259" key="1">
    <source>
        <dbReference type="Pfam" id="PF14524"/>
    </source>
</evidence>
<dbReference type="PANTHER" id="PTHR46743:SF2">
    <property type="entry name" value="TEICHOIC ACIDS EXPORT ATP-BINDING PROTEIN TAGH"/>
    <property type="match status" value="1"/>
</dbReference>
<dbReference type="CDD" id="cd10147">
    <property type="entry name" value="Wzt_C-like"/>
    <property type="match status" value="1"/>
</dbReference>
<dbReference type="GO" id="GO:0005524">
    <property type="term" value="F:ATP binding"/>
    <property type="evidence" value="ECO:0007669"/>
    <property type="project" value="UniProtKB-KW"/>
</dbReference>
<dbReference type="Gene3D" id="2.70.50.60">
    <property type="entry name" value="abc- transporter (atp binding component) like domain"/>
    <property type="match status" value="1"/>
</dbReference>
<name>A0A1J5PGZ4_9ZZZZ</name>
<dbReference type="GO" id="GO:0016787">
    <property type="term" value="F:hydrolase activity"/>
    <property type="evidence" value="ECO:0007669"/>
    <property type="project" value="UniProtKB-KW"/>
</dbReference>
<feature type="domain" description="Wzt C-terminal" evidence="1">
    <location>
        <begin position="187"/>
        <end position="318"/>
    </location>
</feature>
<organism evidence="2">
    <name type="scientific">mine drainage metagenome</name>
    <dbReference type="NCBI Taxonomy" id="410659"/>
    <lineage>
        <taxon>unclassified sequences</taxon>
        <taxon>metagenomes</taxon>
        <taxon>ecological metagenomes</taxon>
    </lineage>
</organism>
<dbReference type="EC" id="3.6.3.40" evidence="2"/>
<dbReference type="Pfam" id="PF14524">
    <property type="entry name" value="Wzt_C"/>
    <property type="match status" value="1"/>
</dbReference>
<dbReference type="AlphaFoldDB" id="A0A1J5PGZ4"/>
<gene>
    <name evidence="2" type="primary">tagH_12</name>
    <name evidence="2" type="ORF">GALL_476760</name>
</gene>
<dbReference type="PANTHER" id="PTHR46743">
    <property type="entry name" value="TEICHOIC ACIDS EXPORT ATP-BINDING PROTEIN TAGH"/>
    <property type="match status" value="1"/>
</dbReference>
<keyword evidence="2" id="KW-0067">ATP-binding</keyword>
<reference evidence="2" key="1">
    <citation type="submission" date="2016-10" db="EMBL/GenBank/DDBJ databases">
        <title>Sequence of Gallionella enrichment culture.</title>
        <authorList>
            <person name="Poehlein A."/>
            <person name="Muehling M."/>
            <person name="Daniel R."/>
        </authorList>
    </citation>
    <scope>NUCLEOTIDE SEQUENCE</scope>
</reference>
<dbReference type="InterPro" id="IPR027417">
    <property type="entry name" value="P-loop_NTPase"/>
</dbReference>
<dbReference type="InterPro" id="IPR050683">
    <property type="entry name" value="Bact_Polysacc_Export_ATP-bd"/>
</dbReference>
<dbReference type="Gene3D" id="3.40.50.300">
    <property type="entry name" value="P-loop containing nucleotide triphosphate hydrolases"/>
    <property type="match status" value="1"/>
</dbReference>